<dbReference type="Pfam" id="PF10023">
    <property type="entry name" value="Aminopep"/>
    <property type="match status" value="1"/>
</dbReference>
<sequence length="365" mass="41096">MPRLCGGPAKITAMRSLLLAGCLCLGLTGCTTAGYYWQLARGQMQLLSSREPIAGIVGDSNRDPKLRGRLSQLQQARRFASEYLHLPDNGSYTLYADLKRDYVVWNVFATPEFSLAAVESCFPIAGCLAYRGYFSRAGAEAQAAKLKSKGYEVEVGGVPAYSTLGWFDDPVINTMMRWSDAHLIGTLFHELAHQRLYVKNDTAFNESFASFVEEQGRRDYLALNEVPGIDESAELRREQRNHQFVELILATREQLQALYAQPLEADAMRQAKQAVFDDLRARYRVLRDETWGGYAGYDDWFSEPLNNARLLPFGLYDQWVPAFAALWREQNRDWAAFYEAAARLGALSPNERQARLEALAAESAT</sequence>
<dbReference type="PATRIC" id="fig|1172194.4.peg.3779"/>
<organism evidence="1 2">
    <name type="scientific">Hydrocarboniphaga effusa AP103</name>
    <dbReference type="NCBI Taxonomy" id="1172194"/>
    <lineage>
        <taxon>Bacteria</taxon>
        <taxon>Pseudomonadati</taxon>
        <taxon>Pseudomonadota</taxon>
        <taxon>Gammaproteobacteria</taxon>
        <taxon>Nevskiales</taxon>
        <taxon>Nevskiaceae</taxon>
        <taxon>Hydrocarboniphaga</taxon>
    </lineage>
</organism>
<dbReference type="PIRSF" id="PIRSF029285">
    <property type="entry name" value="Aminopept"/>
    <property type="match status" value="1"/>
</dbReference>
<dbReference type="PROSITE" id="PS51257">
    <property type="entry name" value="PROKAR_LIPOPROTEIN"/>
    <property type="match status" value="1"/>
</dbReference>
<evidence type="ECO:0000313" key="2">
    <source>
        <dbReference type="Proteomes" id="UP000003704"/>
    </source>
</evidence>
<dbReference type="InterPro" id="IPR014553">
    <property type="entry name" value="Aminopept"/>
</dbReference>
<name>I7ZA23_9GAMM</name>
<gene>
    <name evidence="1" type="ORF">WQQ_38940</name>
</gene>
<dbReference type="EMBL" id="AKGD01000003">
    <property type="protein sequence ID" value="EIT68699.1"/>
    <property type="molecule type" value="Genomic_DNA"/>
</dbReference>
<comment type="caution">
    <text evidence="1">The sequence shown here is derived from an EMBL/GenBank/DDBJ whole genome shotgun (WGS) entry which is preliminary data.</text>
</comment>
<dbReference type="Proteomes" id="UP000003704">
    <property type="component" value="Unassembled WGS sequence"/>
</dbReference>
<reference evidence="1 2" key="1">
    <citation type="journal article" date="2012" name="J. Bacteriol.">
        <title>Genome Sequence of n-Alkane-Degrading Hydrocarboniphaga effusa Strain AP103T (ATCC BAA-332T).</title>
        <authorList>
            <person name="Chang H.K."/>
            <person name="Zylstra G.J."/>
            <person name="Chae J.C."/>
        </authorList>
    </citation>
    <scope>NUCLEOTIDE SEQUENCE [LARGE SCALE GENOMIC DNA]</scope>
    <source>
        <strain evidence="1 2">AP103</strain>
    </source>
</reference>
<proteinExistence type="predicted"/>
<protein>
    <recommendedName>
        <fullName evidence="3">Aminopeptidase</fullName>
    </recommendedName>
</protein>
<accession>I7ZA23</accession>
<evidence type="ECO:0000313" key="1">
    <source>
        <dbReference type="EMBL" id="EIT68699.1"/>
    </source>
</evidence>
<dbReference type="AlphaFoldDB" id="I7ZA23"/>
<keyword evidence="2" id="KW-1185">Reference proteome</keyword>
<evidence type="ECO:0008006" key="3">
    <source>
        <dbReference type="Google" id="ProtNLM"/>
    </source>
</evidence>
<dbReference type="STRING" id="1172194.WQQ_38940"/>